<protein>
    <submittedName>
        <fullName evidence="3">Uncharacterized protein</fullName>
    </submittedName>
</protein>
<comment type="subcellular location">
    <subcellularLocation>
        <location evidence="1">Nucleus</location>
    </subcellularLocation>
</comment>
<proteinExistence type="predicted"/>
<dbReference type="PANTHER" id="PTHR37534">
    <property type="entry name" value="TRANSCRIPTIONAL ACTIVATOR PROTEIN UGA3"/>
    <property type="match status" value="1"/>
</dbReference>
<keyword evidence="2" id="KW-0539">Nucleus</keyword>
<dbReference type="EMBL" id="JABEYC010000001">
    <property type="protein sequence ID" value="KAF4984884.1"/>
    <property type="molecule type" value="Genomic_DNA"/>
</dbReference>
<evidence type="ECO:0000256" key="2">
    <source>
        <dbReference type="ARBA" id="ARBA00023242"/>
    </source>
</evidence>
<dbReference type="Pfam" id="PF11951">
    <property type="entry name" value="Fungal_trans_2"/>
    <property type="match status" value="1"/>
</dbReference>
<gene>
    <name evidence="3" type="ORF">FZEAL_37</name>
</gene>
<organism evidence="3 4">
    <name type="scientific">Fusarium zealandicum</name>
    <dbReference type="NCBI Taxonomy" id="1053134"/>
    <lineage>
        <taxon>Eukaryota</taxon>
        <taxon>Fungi</taxon>
        <taxon>Dikarya</taxon>
        <taxon>Ascomycota</taxon>
        <taxon>Pezizomycotina</taxon>
        <taxon>Sordariomycetes</taxon>
        <taxon>Hypocreomycetidae</taxon>
        <taxon>Hypocreales</taxon>
        <taxon>Nectriaceae</taxon>
        <taxon>Fusarium</taxon>
        <taxon>Fusarium staphyleae species complex</taxon>
    </lineage>
</organism>
<comment type="caution">
    <text evidence="3">The sequence shown here is derived from an EMBL/GenBank/DDBJ whole genome shotgun (WGS) entry which is preliminary data.</text>
</comment>
<reference evidence="3" key="1">
    <citation type="journal article" date="2020" name="BMC Genomics">
        <title>Correction to: Identification and distribution of gene clusters required for synthesis of sphingolipid metabolism inhibitors in diverse species of the filamentous fungus Fusarium.</title>
        <authorList>
            <person name="Kim H.S."/>
            <person name="Lohmar J.M."/>
            <person name="Busman M."/>
            <person name="Brown D.W."/>
            <person name="Naumann T.A."/>
            <person name="Divon H.H."/>
            <person name="Lysoe E."/>
            <person name="Uhlig S."/>
            <person name="Proctor R.H."/>
        </authorList>
    </citation>
    <scope>NUCLEOTIDE SEQUENCE</scope>
    <source>
        <strain evidence="3">NRRL 22465</strain>
    </source>
</reference>
<evidence type="ECO:0000313" key="3">
    <source>
        <dbReference type="EMBL" id="KAF4984884.1"/>
    </source>
</evidence>
<dbReference type="OrthoDB" id="5419315at2759"/>
<dbReference type="Proteomes" id="UP000635477">
    <property type="component" value="Unassembled WGS sequence"/>
</dbReference>
<accession>A0A8H4UVM2</accession>
<evidence type="ECO:0000256" key="1">
    <source>
        <dbReference type="ARBA" id="ARBA00004123"/>
    </source>
</evidence>
<reference evidence="3" key="2">
    <citation type="submission" date="2020-05" db="EMBL/GenBank/DDBJ databases">
        <authorList>
            <person name="Kim H.-S."/>
            <person name="Proctor R.H."/>
            <person name="Brown D.W."/>
        </authorList>
    </citation>
    <scope>NUCLEOTIDE SEQUENCE</scope>
    <source>
        <strain evidence="3">NRRL 22465</strain>
    </source>
</reference>
<dbReference type="AlphaFoldDB" id="A0A8H4UVM2"/>
<dbReference type="InterPro" id="IPR021858">
    <property type="entry name" value="Fun_TF"/>
</dbReference>
<dbReference type="GO" id="GO:0005634">
    <property type="term" value="C:nucleus"/>
    <property type="evidence" value="ECO:0007669"/>
    <property type="project" value="UniProtKB-SubCell"/>
</dbReference>
<sequence>MYAVSAWASSHLALCDEKFKGLSLRHRGYALTRLQESMQQSELSTEMCLAVPMVLCSMEPIPEATDSWYPHLTGAAAALTWQPDQPSLPADPKHAVQATFEGRWLLRNFPYHDVMMSVSMDCRPLIRGFYWASQDDSLADPYFGFASRLIFLISETSVLNADFAEAPSSSLSQVVDNKSNTNGNGFSNRASLIEEELQNWVCPLSEDGSPLELLGEAYLNAALIHLYRTLKRHVSGYSSSLKAKKKACVQSICRVSQQLSEGCLVECTLLFPLFIAGGEAEDTPEIETIRGKLCAMGNWRKFRNVEACIDVLDEVWRRRTEGWRRSDQDAVDWLDVVKHRGWKLSIS</sequence>
<name>A0A8H4UVM2_9HYPO</name>
<keyword evidence="4" id="KW-1185">Reference proteome</keyword>
<evidence type="ECO:0000313" key="4">
    <source>
        <dbReference type="Proteomes" id="UP000635477"/>
    </source>
</evidence>
<dbReference type="PANTHER" id="PTHR37534:SF46">
    <property type="entry name" value="ZN(II)2CYS6 TRANSCRIPTION FACTOR (EUROFUNG)"/>
    <property type="match status" value="1"/>
</dbReference>